<dbReference type="AlphaFoldDB" id="A0A4V2NWR3"/>
<dbReference type="SUPFAM" id="SSF51735">
    <property type="entry name" value="NAD(P)-binding Rossmann-fold domains"/>
    <property type="match status" value="1"/>
</dbReference>
<evidence type="ECO:0000256" key="2">
    <source>
        <dbReference type="ARBA" id="ARBA00005216"/>
    </source>
</evidence>
<keyword evidence="6 9" id="KW-0520">NAD</keyword>
<dbReference type="InterPro" id="IPR045626">
    <property type="entry name" value="PGDH_ASB_dom"/>
</dbReference>
<dbReference type="CDD" id="cd04902">
    <property type="entry name" value="ACT_3PGDH-xct"/>
    <property type="match status" value="1"/>
</dbReference>
<organism evidence="12 13">
    <name type="scientific">Rubrobacter taiwanensis</name>
    <dbReference type="NCBI Taxonomy" id="185139"/>
    <lineage>
        <taxon>Bacteria</taxon>
        <taxon>Bacillati</taxon>
        <taxon>Actinomycetota</taxon>
        <taxon>Rubrobacteria</taxon>
        <taxon>Rubrobacterales</taxon>
        <taxon>Rubrobacteraceae</taxon>
        <taxon>Rubrobacter</taxon>
    </lineage>
</organism>
<dbReference type="SUPFAM" id="SSF143548">
    <property type="entry name" value="Serine metabolism enzymes domain"/>
    <property type="match status" value="1"/>
</dbReference>
<keyword evidence="9" id="KW-0028">Amino-acid biosynthesis</keyword>
<sequence>MRVLRRLRHHRHHRRHRARAGGSGLSRGAGQGRRCGPESLLEERSEGVKVLVTEKLADVAVDFLRKEGFEVDTLYDLSPQELLERIGEYDGLIVRSATKVTAEVIERAGRLKAIGRAGIGVDNIDLEAASRRGILVANAPESNTVAAGEHTLGMMLAVARRIPHADASLRERQWRRSAFKGVEVAGKTLGLIGIGHVGSIVARGALGMRMRVLAYDPYVAAERMRDMNVEPAESLEQIYREADFISLHVPKTPQTVGLVDEKAISMMKPTAYIINVARGGIVDEKALYRALKEGRIAGAAIDVFEDEPATDSPLFDLPNVVVTPHLGASTVEAQDRAGVTAAEQVAAALRGGVPVNAINAPVPVGEGAESVAQFAGLCEILGRLLYQLTDRPGNILKVEYRGEIADRDTRLLDVAAQKGLLTNMVHEPLNYVNTPALTRERGLRVETSRIPESSDYTSLITLRLEGGAGESVVSGTLIGPKMEPRLVEIQGYTMDIIPEKHMLFILNEDVPGMIGRVGTILGNHGINIGNMAVGRGAPGTRAAMAITVDEPVPEAVLQEILKIPGFRDARFVTLS</sequence>
<dbReference type="PROSITE" id="PS00671">
    <property type="entry name" value="D_2_HYDROXYACID_DH_3"/>
    <property type="match status" value="1"/>
</dbReference>
<comment type="function">
    <text evidence="1">Catalyzes the reversible oxidation of 3-phospho-D-glycerate to 3-phosphonooxypyruvate, the first step of the phosphorylated L-serine biosynthesis pathway. Also catalyzes the reversible oxidation of 2-hydroxyglutarate to 2-oxoglutarate.</text>
</comment>
<dbReference type="PANTHER" id="PTHR42938:SF47">
    <property type="entry name" value="HYDROXYPYRUVATE REDUCTASE"/>
    <property type="match status" value="1"/>
</dbReference>
<evidence type="ECO:0000256" key="4">
    <source>
        <dbReference type="ARBA" id="ARBA00021582"/>
    </source>
</evidence>
<dbReference type="GO" id="GO:0051287">
    <property type="term" value="F:NAD binding"/>
    <property type="evidence" value="ECO:0007669"/>
    <property type="project" value="UniProtKB-UniRule"/>
</dbReference>
<comment type="catalytic activity">
    <reaction evidence="8 9">
        <text>(2R)-3-phosphoglycerate + NAD(+) = 3-phosphooxypyruvate + NADH + H(+)</text>
        <dbReference type="Rhea" id="RHEA:12641"/>
        <dbReference type="ChEBI" id="CHEBI:15378"/>
        <dbReference type="ChEBI" id="CHEBI:18110"/>
        <dbReference type="ChEBI" id="CHEBI:57540"/>
        <dbReference type="ChEBI" id="CHEBI:57945"/>
        <dbReference type="ChEBI" id="CHEBI:58272"/>
        <dbReference type="EC" id="1.1.1.95"/>
    </reaction>
</comment>
<dbReference type="Gene3D" id="3.30.1330.90">
    <property type="entry name" value="D-3-phosphoglycerate dehydrogenase, domain 3"/>
    <property type="match status" value="1"/>
</dbReference>
<keyword evidence="5 9" id="KW-0560">Oxidoreductase</keyword>
<keyword evidence="9" id="KW-0718">Serine biosynthesis</keyword>
<evidence type="ECO:0000256" key="8">
    <source>
        <dbReference type="ARBA" id="ARBA00048731"/>
    </source>
</evidence>
<protein>
    <recommendedName>
        <fullName evidence="4 9">D-3-phosphoglycerate dehydrogenase</fullName>
        <ecNumber evidence="9">1.1.1.95</ecNumber>
    </recommendedName>
</protein>
<feature type="compositionally biased region" description="Basic residues" evidence="10">
    <location>
        <begin position="1"/>
        <end position="19"/>
    </location>
</feature>
<keyword evidence="13" id="KW-1185">Reference proteome</keyword>
<gene>
    <name evidence="12" type="ORF">E0L93_06385</name>
</gene>
<accession>A0A4V2NWR3</accession>
<dbReference type="InterPro" id="IPR006236">
    <property type="entry name" value="PGDH"/>
</dbReference>
<dbReference type="InterPro" id="IPR036291">
    <property type="entry name" value="NAD(P)-bd_dom_sf"/>
</dbReference>
<evidence type="ECO:0000256" key="9">
    <source>
        <dbReference type="RuleBase" id="RU363003"/>
    </source>
</evidence>
<dbReference type="PROSITE" id="PS00670">
    <property type="entry name" value="D_2_HYDROXYACID_DH_2"/>
    <property type="match status" value="1"/>
</dbReference>
<feature type="compositionally biased region" description="Gly residues" evidence="10">
    <location>
        <begin position="21"/>
        <end position="33"/>
    </location>
</feature>
<evidence type="ECO:0000256" key="3">
    <source>
        <dbReference type="ARBA" id="ARBA00005854"/>
    </source>
</evidence>
<dbReference type="OrthoDB" id="9793626at2"/>
<evidence type="ECO:0000256" key="7">
    <source>
        <dbReference type="ARBA" id="ARBA00048126"/>
    </source>
</evidence>
<dbReference type="InterPro" id="IPR029753">
    <property type="entry name" value="D-isomer_DH_CS"/>
</dbReference>
<dbReference type="PROSITE" id="PS51671">
    <property type="entry name" value="ACT"/>
    <property type="match status" value="1"/>
</dbReference>
<comment type="similarity">
    <text evidence="3 9">Belongs to the D-isomer specific 2-hydroxyacid dehydrogenase family.</text>
</comment>
<feature type="domain" description="ACT" evidence="11">
    <location>
        <begin position="502"/>
        <end position="574"/>
    </location>
</feature>
<dbReference type="Gene3D" id="3.40.50.720">
    <property type="entry name" value="NAD(P)-binding Rossmann-like Domain"/>
    <property type="match status" value="2"/>
</dbReference>
<dbReference type="Pfam" id="PF02826">
    <property type="entry name" value="2-Hacid_dh_C"/>
    <property type="match status" value="1"/>
</dbReference>
<dbReference type="SUPFAM" id="SSF52283">
    <property type="entry name" value="Formate/glycerate dehydrogenase catalytic domain-like"/>
    <property type="match status" value="1"/>
</dbReference>
<dbReference type="Gene3D" id="3.30.70.260">
    <property type="match status" value="1"/>
</dbReference>
<comment type="caution">
    <text evidence="12">The sequence shown here is derived from an EMBL/GenBank/DDBJ whole genome shotgun (WGS) entry which is preliminary data.</text>
</comment>
<dbReference type="InterPro" id="IPR006140">
    <property type="entry name" value="D-isomer_DH_NAD-bd"/>
</dbReference>
<dbReference type="CDD" id="cd12173">
    <property type="entry name" value="PGDH_4"/>
    <property type="match status" value="1"/>
</dbReference>
<evidence type="ECO:0000313" key="13">
    <source>
        <dbReference type="Proteomes" id="UP000295244"/>
    </source>
</evidence>
<evidence type="ECO:0000259" key="11">
    <source>
        <dbReference type="PROSITE" id="PS51671"/>
    </source>
</evidence>
<dbReference type="EMBL" id="SKBU01000012">
    <property type="protein sequence ID" value="TCJ18362.1"/>
    <property type="molecule type" value="Genomic_DNA"/>
</dbReference>
<evidence type="ECO:0000256" key="10">
    <source>
        <dbReference type="SAM" id="MobiDB-lite"/>
    </source>
</evidence>
<dbReference type="NCBIfam" id="TIGR01327">
    <property type="entry name" value="PGDH"/>
    <property type="match status" value="1"/>
</dbReference>
<dbReference type="InterPro" id="IPR029009">
    <property type="entry name" value="ASB_dom_sf"/>
</dbReference>
<dbReference type="FunFam" id="3.40.50.720:FF:000021">
    <property type="entry name" value="D-3-phosphoglycerate dehydrogenase"/>
    <property type="match status" value="1"/>
</dbReference>
<dbReference type="GO" id="GO:0006564">
    <property type="term" value="P:L-serine biosynthetic process"/>
    <property type="evidence" value="ECO:0007669"/>
    <property type="project" value="UniProtKB-UniRule"/>
</dbReference>
<comment type="pathway">
    <text evidence="2 9">Amino-acid biosynthesis; L-serine biosynthesis; L-serine from 3-phospho-D-glycerate: step 1/3.</text>
</comment>
<reference evidence="12 13" key="1">
    <citation type="submission" date="2019-03" db="EMBL/GenBank/DDBJ databases">
        <title>Whole genome sequence of a novel Rubrobacter taiwanensis strain, isolated from Yellowstone National Park.</title>
        <authorList>
            <person name="Freed S."/>
            <person name="Ramaley R.F."/>
            <person name="Kyndt J.A."/>
        </authorList>
    </citation>
    <scope>NUCLEOTIDE SEQUENCE [LARGE SCALE GENOMIC DNA]</scope>
    <source>
        <strain evidence="12 13">Yellowstone</strain>
    </source>
</reference>
<dbReference type="Pfam" id="PF19304">
    <property type="entry name" value="PGDH_inter"/>
    <property type="match status" value="1"/>
</dbReference>
<dbReference type="Pfam" id="PF00389">
    <property type="entry name" value="2-Hacid_dh"/>
    <property type="match status" value="1"/>
</dbReference>
<dbReference type="FunFam" id="3.30.70.260:FF:000008">
    <property type="entry name" value="D-3-phosphoglycerate dehydrogenase, chloroplastic"/>
    <property type="match status" value="1"/>
</dbReference>
<dbReference type="UniPathway" id="UPA00135">
    <property type="reaction ID" value="UER00196"/>
</dbReference>
<evidence type="ECO:0000313" key="12">
    <source>
        <dbReference type="EMBL" id="TCJ18362.1"/>
    </source>
</evidence>
<proteinExistence type="inferred from homology"/>
<dbReference type="InterPro" id="IPR045865">
    <property type="entry name" value="ACT-like_dom_sf"/>
</dbReference>
<evidence type="ECO:0000256" key="5">
    <source>
        <dbReference type="ARBA" id="ARBA00023002"/>
    </source>
</evidence>
<dbReference type="Pfam" id="PF01842">
    <property type="entry name" value="ACT"/>
    <property type="match status" value="1"/>
</dbReference>
<dbReference type="InterPro" id="IPR002912">
    <property type="entry name" value="ACT_dom"/>
</dbReference>
<dbReference type="InterPro" id="IPR006139">
    <property type="entry name" value="D-isomer_2_OHA_DH_cat_dom"/>
</dbReference>
<name>A0A4V2NWR3_9ACTN</name>
<evidence type="ECO:0000256" key="6">
    <source>
        <dbReference type="ARBA" id="ARBA00023027"/>
    </source>
</evidence>
<dbReference type="EC" id="1.1.1.95" evidence="9"/>
<dbReference type="GO" id="GO:0004617">
    <property type="term" value="F:phosphoglycerate dehydrogenase activity"/>
    <property type="evidence" value="ECO:0007669"/>
    <property type="project" value="UniProtKB-UniRule"/>
</dbReference>
<dbReference type="Proteomes" id="UP000295244">
    <property type="component" value="Unassembled WGS sequence"/>
</dbReference>
<dbReference type="PANTHER" id="PTHR42938">
    <property type="entry name" value="FORMATE DEHYDROGENASE 1"/>
    <property type="match status" value="1"/>
</dbReference>
<comment type="catalytic activity">
    <reaction evidence="7">
        <text>(R)-2-hydroxyglutarate + NAD(+) = 2-oxoglutarate + NADH + H(+)</text>
        <dbReference type="Rhea" id="RHEA:49612"/>
        <dbReference type="ChEBI" id="CHEBI:15378"/>
        <dbReference type="ChEBI" id="CHEBI:15801"/>
        <dbReference type="ChEBI" id="CHEBI:16810"/>
        <dbReference type="ChEBI" id="CHEBI:57540"/>
        <dbReference type="ChEBI" id="CHEBI:57945"/>
        <dbReference type="EC" id="1.1.1.399"/>
    </reaction>
</comment>
<evidence type="ECO:0000256" key="1">
    <source>
        <dbReference type="ARBA" id="ARBA00003800"/>
    </source>
</evidence>
<dbReference type="SUPFAM" id="SSF55021">
    <property type="entry name" value="ACT-like"/>
    <property type="match status" value="1"/>
</dbReference>
<feature type="region of interest" description="Disordered" evidence="10">
    <location>
        <begin position="1"/>
        <end position="38"/>
    </location>
</feature>